<accession>A0A0F4G9T3</accession>
<evidence type="ECO:0000313" key="5">
    <source>
        <dbReference type="EMBL" id="KJX92965.1"/>
    </source>
</evidence>
<feature type="domain" description="GST C-terminal" evidence="4">
    <location>
        <begin position="87"/>
        <end position="225"/>
    </location>
</feature>
<dbReference type="Pfam" id="PF00043">
    <property type="entry name" value="GST_C"/>
    <property type="match status" value="1"/>
</dbReference>
<dbReference type="Gene3D" id="3.40.30.10">
    <property type="entry name" value="Glutaredoxin"/>
    <property type="match status" value="1"/>
</dbReference>
<dbReference type="InterPro" id="IPR004045">
    <property type="entry name" value="Glutathione_S-Trfase_N"/>
</dbReference>
<dbReference type="PROSITE" id="PS50405">
    <property type="entry name" value="GST_CTER"/>
    <property type="match status" value="1"/>
</dbReference>
<dbReference type="PANTHER" id="PTHR34598">
    <property type="entry name" value="BLL6449 PROTEIN"/>
    <property type="match status" value="1"/>
</dbReference>
<evidence type="ECO:0000256" key="2">
    <source>
        <dbReference type="ARBA" id="ARBA00023604"/>
    </source>
</evidence>
<dbReference type="PROSITE" id="PS50404">
    <property type="entry name" value="GST_NTER"/>
    <property type="match status" value="1"/>
</dbReference>
<gene>
    <name evidence="5" type="ORF">TI39_contig4483g00002</name>
</gene>
<dbReference type="STRING" id="1047168.A0A0F4G9T3"/>
<sequence>MVLQVYLDPCTINCRKVLAGLDMMDVKYEEHFVSFFKGEQKGEDYVKNINPHATVPAAVDGDLKLTESNSILMYAADVAGSDAYPKDLKLRADANRWLLWEASVWFGTNYTYLVENVVKELMGGQPDQSVLSAEEPKWNKAASILDARLGETGKWIIPGPNPTIVDIAVASPMHLHGAAKVPLDQHPNLKRWIADVEALPAWQKTQPAVDSALLPTKGKEVRASFNYTKDLGSKLTEVYFYEDPGAVNIHEPGDDPFEVAVHNGWDRAADFSVDKEGFAVKDFNPSFPNNAFNDDSAVREKFYPEVVEFLKKELGAKRVLVFDHTIRTKANQAKPITDQSNTSQRAPVALVHCDYTAESGPVRVKQLLPDEADDLLARRTAFINVWKPLNKVEEYPLAMCDVTSSPPEDFFKLYLRYQDRTGENYVMRRNEKHNWVYFPEMTPDKSILLKTYDSDKQRAQFVGHSAFVDPTSKPDAPARESVEIRTICFF</sequence>
<dbReference type="Pfam" id="PF02798">
    <property type="entry name" value="GST_N"/>
    <property type="match status" value="1"/>
</dbReference>
<evidence type="ECO:0000259" key="4">
    <source>
        <dbReference type="PROSITE" id="PS50405"/>
    </source>
</evidence>
<comment type="similarity">
    <text evidence="2">Belongs to the asaB hydroxylase/desaturase family.</text>
</comment>
<keyword evidence="1" id="KW-0560">Oxidoreductase</keyword>
<protein>
    <recommendedName>
        <fullName evidence="7">Glutathione s-transferase like protein</fullName>
    </recommendedName>
</protein>
<dbReference type="InterPro" id="IPR004046">
    <property type="entry name" value="GST_C"/>
</dbReference>
<dbReference type="Proteomes" id="UP000033647">
    <property type="component" value="Unassembled WGS sequence"/>
</dbReference>
<evidence type="ECO:0008006" key="7">
    <source>
        <dbReference type="Google" id="ProtNLM"/>
    </source>
</evidence>
<dbReference type="InterPro" id="IPR044053">
    <property type="entry name" value="AsaB-like"/>
</dbReference>
<dbReference type="InterPro" id="IPR010987">
    <property type="entry name" value="Glutathione-S-Trfase_C-like"/>
</dbReference>
<reference evidence="5 6" key="1">
    <citation type="submission" date="2015-03" db="EMBL/GenBank/DDBJ databases">
        <title>RNA-seq based gene annotation and comparative genomics of four Zymoseptoria species reveal species-specific pathogenicity related genes and transposable element activity.</title>
        <authorList>
            <person name="Grandaubert J."/>
            <person name="Bhattacharyya A."/>
            <person name="Stukenbrock E.H."/>
        </authorList>
    </citation>
    <scope>NUCLEOTIDE SEQUENCE [LARGE SCALE GENOMIC DNA]</scope>
    <source>
        <strain evidence="5 6">Zb18110</strain>
    </source>
</reference>
<dbReference type="SUPFAM" id="SSF52833">
    <property type="entry name" value="Thioredoxin-like"/>
    <property type="match status" value="1"/>
</dbReference>
<feature type="domain" description="GST N-terminal" evidence="3">
    <location>
        <begin position="1"/>
        <end position="83"/>
    </location>
</feature>
<dbReference type="GO" id="GO:0016491">
    <property type="term" value="F:oxidoreductase activity"/>
    <property type="evidence" value="ECO:0007669"/>
    <property type="project" value="UniProtKB-KW"/>
</dbReference>
<organism evidence="5 6">
    <name type="scientific">Zymoseptoria brevis</name>
    <dbReference type="NCBI Taxonomy" id="1047168"/>
    <lineage>
        <taxon>Eukaryota</taxon>
        <taxon>Fungi</taxon>
        <taxon>Dikarya</taxon>
        <taxon>Ascomycota</taxon>
        <taxon>Pezizomycotina</taxon>
        <taxon>Dothideomycetes</taxon>
        <taxon>Dothideomycetidae</taxon>
        <taxon>Mycosphaerellales</taxon>
        <taxon>Mycosphaerellaceae</taxon>
        <taxon>Zymoseptoria</taxon>
    </lineage>
</organism>
<dbReference type="SFLD" id="SFLDS00019">
    <property type="entry name" value="Glutathione_Transferase_(cytos"/>
    <property type="match status" value="1"/>
</dbReference>
<dbReference type="AlphaFoldDB" id="A0A0F4G9T3"/>
<keyword evidence="6" id="KW-1185">Reference proteome</keyword>
<dbReference type="PANTHER" id="PTHR34598:SF3">
    <property type="entry name" value="OXIDOREDUCTASE AN1597"/>
    <property type="match status" value="1"/>
</dbReference>
<proteinExistence type="inferred from homology"/>
<dbReference type="InterPro" id="IPR036282">
    <property type="entry name" value="Glutathione-S-Trfase_C_sf"/>
</dbReference>
<evidence type="ECO:0000256" key="1">
    <source>
        <dbReference type="ARBA" id="ARBA00023002"/>
    </source>
</evidence>
<comment type="caution">
    <text evidence="5">The sequence shown here is derived from an EMBL/GenBank/DDBJ whole genome shotgun (WGS) entry which is preliminary data.</text>
</comment>
<dbReference type="EMBL" id="LAFY01004442">
    <property type="protein sequence ID" value="KJX92965.1"/>
    <property type="molecule type" value="Genomic_DNA"/>
</dbReference>
<dbReference type="SFLD" id="SFLDG00358">
    <property type="entry name" value="Main_(cytGST)"/>
    <property type="match status" value="1"/>
</dbReference>
<dbReference type="SUPFAM" id="SSF47616">
    <property type="entry name" value="GST C-terminal domain-like"/>
    <property type="match status" value="1"/>
</dbReference>
<dbReference type="NCBIfam" id="NF041278">
    <property type="entry name" value="CmcJ_NvfI_EfuI"/>
    <property type="match status" value="1"/>
</dbReference>
<dbReference type="InterPro" id="IPR036249">
    <property type="entry name" value="Thioredoxin-like_sf"/>
</dbReference>
<name>A0A0F4G9T3_9PEZI</name>
<evidence type="ECO:0000259" key="3">
    <source>
        <dbReference type="PROSITE" id="PS50404"/>
    </source>
</evidence>
<dbReference type="OrthoDB" id="412788at2759"/>
<dbReference type="Gene3D" id="1.20.1050.10">
    <property type="match status" value="1"/>
</dbReference>
<dbReference type="InterPro" id="IPR040079">
    <property type="entry name" value="Glutathione_S-Trfase"/>
</dbReference>
<evidence type="ECO:0000313" key="6">
    <source>
        <dbReference type="Proteomes" id="UP000033647"/>
    </source>
</evidence>